<name>A0ABS4BKN9_9HYPH</name>
<proteinExistence type="predicted"/>
<reference evidence="2 3" key="1">
    <citation type="submission" date="2021-04" db="EMBL/GenBank/DDBJ databases">
        <title>Whole genome sequence of Jiella sp. KSK16Y-1.</title>
        <authorList>
            <person name="Tuo L."/>
        </authorList>
    </citation>
    <scope>NUCLEOTIDE SEQUENCE [LARGE SCALE GENOMIC DNA]</scope>
    <source>
        <strain evidence="2 3">KSK16Y-1</strain>
    </source>
</reference>
<gene>
    <name evidence="2" type="ORF">J6595_16740</name>
</gene>
<feature type="region of interest" description="Disordered" evidence="1">
    <location>
        <begin position="150"/>
        <end position="180"/>
    </location>
</feature>
<evidence type="ECO:0008006" key="4">
    <source>
        <dbReference type="Google" id="ProtNLM"/>
    </source>
</evidence>
<dbReference type="Proteomes" id="UP000678276">
    <property type="component" value="Unassembled WGS sequence"/>
</dbReference>
<organism evidence="2 3">
    <name type="scientific">Jiella mangrovi</name>
    <dbReference type="NCBI Taxonomy" id="2821407"/>
    <lineage>
        <taxon>Bacteria</taxon>
        <taxon>Pseudomonadati</taxon>
        <taxon>Pseudomonadota</taxon>
        <taxon>Alphaproteobacteria</taxon>
        <taxon>Hyphomicrobiales</taxon>
        <taxon>Aurantimonadaceae</taxon>
        <taxon>Jiella</taxon>
    </lineage>
</organism>
<evidence type="ECO:0000313" key="2">
    <source>
        <dbReference type="EMBL" id="MBP0617236.1"/>
    </source>
</evidence>
<keyword evidence="3" id="KW-1185">Reference proteome</keyword>
<comment type="caution">
    <text evidence="2">The sequence shown here is derived from an EMBL/GenBank/DDBJ whole genome shotgun (WGS) entry which is preliminary data.</text>
</comment>
<dbReference type="RefSeq" id="WP_209595749.1">
    <property type="nucleotide sequence ID" value="NZ_JAGJCF010000014.1"/>
</dbReference>
<protein>
    <recommendedName>
        <fullName evidence="4">CHAT domain-containing protein</fullName>
    </recommendedName>
</protein>
<evidence type="ECO:0000313" key="3">
    <source>
        <dbReference type="Proteomes" id="UP000678276"/>
    </source>
</evidence>
<evidence type="ECO:0000256" key="1">
    <source>
        <dbReference type="SAM" id="MobiDB-lite"/>
    </source>
</evidence>
<accession>A0ABS4BKN9</accession>
<sequence>MVLSKPPVRRFVGSMASRLALQAIISGTVMVGLHAIGGGAGIYDALFGPDAEPERSAEETERVTRLEADSPVVLGGKTVRVLEAGDDASRVALASGMSDRSKARDASAVPPAPAATPAAAMPAGVILFTACQPACDSRDPLLSEAGFGAKRSGNGQEAADAWSKARSPQPFARTSPSHEEAGLVDRTLEGGKDLLAATYARTVTGFDATLGRLSPF</sequence>
<dbReference type="EMBL" id="JAGJCF010000014">
    <property type="protein sequence ID" value="MBP0617236.1"/>
    <property type="molecule type" value="Genomic_DNA"/>
</dbReference>